<comment type="function">
    <text evidence="4">Thiol-specific peroxidase that catalyzes the reduction of hydrogen peroxide and organic hydroperoxides to water and alcohols, respectively. Plays a role in cell protection against oxidative stress by detoxifying peroxides.</text>
</comment>
<feature type="active site" description="Cysteine sulfenic acid (-SOH) intermediate; for peroxidase activity" evidence="5">
    <location>
        <position position="58"/>
    </location>
</feature>
<organism evidence="7 8">
    <name type="scientific">Methylopila jiangsuensis</name>
    <dbReference type="NCBI Taxonomy" id="586230"/>
    <lineage>
        <taxon>Bacteria</taxon>
        <taxon>Pseudomonadati</taxon>
        <taxon>Pseudomonadota</taxon>
        <taxon>Alphaproteobacteria</taxon>
        <taxon>Hyphomicrobiales</taxon>
        <taxon>Methylopilaceae</taxon>
        <taxon>Methylopila</taxon>
    </lineage>
</organism>
<dbReference type="GO" id="GO:0008379">
    <property type="term" value="F:thioredoxin peroxidase activity"/>
    <property type="evidence" value="ECO:0007669"/>
    <property type="project" value="TreeGrafter"/>
</dbReference>
<evidence type="ECO:0000313" key="7">
    <source>
        <dbReference type="EMBL" id="GLK76548.1"/>
    </source>
</evidence>
<proteinExistence type="inferred from homology"/>
<comment type="similarity">
    <text evidence="1">Belongs to the peroxiredoxin family. AhpC/Prx1 subfamily.</text>
</comment>
<evidence type="ECO:0000256" key="1">
    <source>
        <dbReference type="ARBA" id="ARBA00009796"/>
    </source>
</evidence>
<name>A0A9W6JHX9_9HYPH</name>
<reference evidence="7" key="1">
    <citation type="journal article" date="2014" name="Int. J. Syst. Evol. Microbiol.">
        <title>Complete genome sequence of Corynebacterium casei LMG S-19264T (=DSM 44701T), isolated from a smear-ripened cheese.</title>
        <authorList>
            <consortium name="US DOE Joint Genome Institute (JGI-PGF)"/>
            <person name="Walter F."/>
            <person name="Albersmeier A."/>
            <person name="Kalinowski J."/>
            <person name="Ruckert C."/>
        </authorList>
    </citation>
    <scope>NUCLEOTIDE SEQUENCE</scope>
    <source>
        <strain evidence="7">VKM B-2555</strain>
    </source>
</reference>
<sequence length="220" mass="24133">MTDMTAVGRDRVAKRPPVIGSVAPLFEARTTMGERALADYRGRWLVFFSHPADFTPVCTSEFVSFSKAFDRFQALDCELLGLSVDSLFSHLAWKRSIAERFGVEVPFPIAEDPSMAIAAAYGMLQDDAPDSSTVRGTFVIDPTGVVRAMSWYPMSTGRSVEEILRLVEALQTADADVVSTPEGWRPGDPVIDASPIDAAAIATFSPSETAPDWYYRLRSI</sequence>
<evidence type="ECO:0000256" key="2">
    <source>
        <dbReference type="ARBA" id="ARBA00023002"/>
    </source>
</evidence>
<gene>
    <name evidence="7" type="ORF">GCM10008171_18020</name>
</gene>
<dbReference type="GO" id="GO:0005829">
    <property type="term" value="C:cytosol"/>
    <property type="evidence" value="ECO:0007669"/>
    <property type="project" value="TreeGrafter"/>
</dbReference>
<comment type="caution">
    <text evidence="7">The sequence shown here is derived from an EMBL/GenBank/DDBJ whole genome shotgun (WGS) entry which is preliminary data.</text>
</comment>
<dbReference type="NCBIfam" id="NF009668">
    <property type="entry name" value="PRK13189.1"/>
    <property type="match status" value="1"/>
</dbReference>
<dbReference type="Gene3D" id="3.40.30.10">
    <property type="entry name" value="Glutaredoxin"/>
    <property type="match status" value="1"/>
</dbReference>
<dbReference type="PANTHER" id="PTHR10681">
    <property type="entry name" value="THIOREDOXIN PEROXIDASE"/>
    <property type="match status" value="1"/>
</dbReference>
<evidence type="ECO:0000256" key="5">
    <source>
        <dbReference type="PIRSR" id="PIRSR000239-1"/>
    </source>
</evidence>
<dbReference type="GO" id="GO:0045454">
    <property type="term" value="P:cell redox homeostasis"/>
    <property type="evidence" value="ECO:0007669"/>
    <property type="project" value="TreeGrafter"/>
</dbReference>
<keyword evidence="8" id="KW-1185">Reference proteome</keyword>
<dbReference type="GO" id="GO:0042744">
    <property type="term" value="P:hydrogen peroxide catabolic process"/>
    <property type="evidence" value="ECO:0007669"/>
    <property type="project" value="TreeGrafter"/>
</dbReference>
<dbReference type="PANTHER" id="PTHR10681:SF128">
    <property type="entry name" value="THIOREDOXIN-DEPENDENT PEROXIDE REDUCTASE, MITOCHONDRIAL"/>
    <property type="match status" value="1"/>
</dbReference>
<dbReference type="InterPro" id="IPR024706">
    <property type="entry name" value="Peroxiredoxin_AhpC-typ"/>
</dbReference>
<dbReference type="AlphaFoldDB" id="A0A9W6JHX9"/>
<dbReference type="PROSITE" id="PS51352">
    <property type="entry name" value="THIOREDOXIN_2"/>
    <property type="match status" value="1"/>
</dbReference>
<evidence type="ECO:0000259" key="6">
    <source>
        <dbReference type="PROSITE" id="PS51352"/>
    </source>
</evidence>
<accession>A0A9W6JHX9</accession>
<dbReference type="PIRSF" id="PIRSF000239">
    <property type="entry name" value="AHPC"/>
    <property type="match status" value="1"/>
</dbReference>
<dbReference type="EMBL" id="BSFK01000009">
    <property type="protein sequence ID" value="GLK76548.1"/>
    <property type="molecule type" value="Genomic_DNA"/>
</dbReference>
<dbReference type="GO" id="GO:0033554">
    <property type="term" value="P:cellular response to stress"/>
    <property type="evidence" value="ECO:0007669"/>
    <property type="project" value="TreeGrafter"/>
</dbReference>
<dbReference type="Proteomes" id="UP001143364">
    <property type="component" value="Unassembled WGS sequence"/>
</dbReference>
<evidence type="ECO:0000256" key="3">
    <source>
        <dbReference type="ARBA" id="ARBA00032824"/>
    </source>
</evidence>
<dbReference type="InterPro" id="IPR050217">
    <property type="entry name" value="Peroxiredoxin"/>
</dbReference>
<feature type="domain" description="Thioredoxin" evidence="6">
    <location>
        <begin position="17"/>
        <end position="172"/>
    </location>
</feature>
<keyword evidence="2" id="KW-0560">Oxidoreductase</keyword>
<protein>
    <recommendedName>
        <fullName evidence="3">Thioredoxin peroxidase</fullName>
    </recommendedName>
</protein>
<dbReference type="GO" id="GO:0006979">
    <property type="term" value="P:response to oxidative stress"/>
    <property type="evidence" value="ECO:0007669"/>
    <property type="project" value="TreeGrafter"/>
</dbReference>
<dbReference type="InterPro" id="IPR036249">
    <property type="entry name" value="Thioredoxin-like_sf"/>
</dbReference>
<dbReference type="InterPro" id="IPR000866">
    <property type="entry name" value="AhpC/TSA"/>
</dbReference>
<dbReference type="InterPro" id="IPR013766">
    <property type="entry name" value="Thioredoxin_domain"/>
</dbReference>
<evidence type="ECO:0000256" key="4">
    <source>
        <dbReference type="ARBA" id="ARBA00037420"/>
    </source>
</evidence>
<dbReference type="Pfam" id="PF10417">
    <property type="entry name" value="1-cysPrx_C"/>
    <property type="match status" value="1"/>
</dbReference>
<dbReference type="InterPro" id="IPR019479">
    <property type="entry name" value="Peroxiredoxin_C"/>
</dbReference>
<dbReference type="SUPFAM" id="SSF52833">
    <property type="entry name" value="Thioredoxin-like"/>
    <property type="match status" value="1"/>
</dbReference>
<dbReference type="Pfam" id="PF00578">
    <property type="entry name" value="AhpC-TSA"/>
    <property type="match status" value="1"/>
</dbReference>
<evidence type="ECO:0000313" key="8">
    <source>
        <dbReference type="Proteomes" id="UP001143364"/>
    </source>
</evidence>
<reference evidence="7" key="2">
    <citation type="submission" date="2023-01" db="EMBL/GenBank/DDBJ databases">
        <authorList>
            <person name="Sun Q."/>
            <person name="Evtushenko L."/>
        </authorList>
    </citation>
    <scope>NUCLEOTIDE SEQUENCE</scope>
    <source>
        <strain evidence="7">VKM B-2555</strain>
    </source>
</reference>